<reference evidence="1 2" key="1">
    <citation type="submission" date="2014-06" db="EMBL/GenBank/DDBJ databases">
        <authorList>
            <consortium name="DOE Joint Genome Institute"/>
            <person name="Kuo A."/>
            <person name="Kohler A."/>
            <person name="Nagy L.G."/>
            <person name="Floudas D."/>
            <person name="Copeland A."/>
            <person name="Barry K.W."/>
            <person name="Cichocki N."/>
            <person name="Veneault-Fourrey C."/>
            <person name="LaButti K."/>
            <person name="Lindquist E.A."/>
            <person name="Lipzen A."/>
            <person name="Lundell T."/>
            <person name="Morin E."/>
            <person name="Murat C."/>
            <person name="Sun H."/>
            <person name="Tunlid A."/>
            <person name="Henrissat B."/>
            <person name="Grigoriev I.V."/>
            <person name="Hibbett D.S."/>
            <person name="Martin F."/>
            <person name="Nordberg H.P."/>
            <person name="Cantor M.N."/>
            <person name="Hua S.X."/>
        </authorList>
    </citation>
    <scope>NUCLEOTIDE SEQUENCE [LARGE SCALE GENOMIC DNA]</scope>
    <source>
        <strain evidence="1 2">ATCC 200175</strain>
    </source>
</reference>
<dbReference type="OrthoDB" id="10248513at2759"/>
<evidence type="ECO:0000313" key="2">
    <source>
        <dbReference type="Proteomes" id="UP000053647"/>
    </source>
</evidence>
<organism evidence="1 2">
    <name type="scientific">Paxillus involutus ATCC 200175</name>
    <dbReference type="NCBI Taxonomy" id="664439"/>
    <lineage>
        <taxon>Eukaryota</taxon>
        <taxon>Fungi</taxon>
        <taxon>Dikarya</taxon>
        <taxon>Basidiomycota</taxon>
        <taxon>Agaricomycotina</taxon>
        <taxon>Agaricomycetes</taxon>
        <taxon>Agaricomycetidae</taxon>
        <taxon>Boletales</taxon>
        <taxon>Paxilineae</taxon>
        <taxon>Paxillaceae</taxon>
        <taxon>Paxillus</taxon>
    </lineage>
</organism>
<sequence>MSASTVSLPTVARDTRASTFGHEIPETEFPSDFLQLAAIFSWKRKSRFINAGFNEVVVNEATVETLAKRRISAPDRPLIRISSTFFWRLSSDYDLAPSNFAGACKGLRD</sequence>
<keyword evidence="2" id="KW-1185">Reference proteome</keyword>
<evidence type="ECO:0000313" key="1">
    <source>
        <dbReference type="EMBL" id="KIJ07829.1"/>
    </source>
</evidence>
<dbReference type="HOGENOM" id="CLU_2184791_0_0_1"/>
<dbReference type="AlphaFoldDB" id="A0A0C9SNF4"/>
<protein>
    <submittedName>
        <fullName evidence="1">Uncharacterized protein</fullName>
    </submittedName>
</protein>
<reference evidence="2" key="2">
    <citation type="submission" date="2015-01" db="EMBL/GenBank/DDBJ databases">
        <title>Evolutionary Origins and Diversification of the Mycorrhizal Mutualists.</title>
        <authorList>
            <consortium name="DOE Joint Genome Institute"/>
            <consortium name="Mycorrhizal Genomics Consortium"/>
            <person name="Kohler A."/>
            <person name="Kuo A."/>
            <person name="Nagy L.G."/>
            <person name="Floudas D."/>
            <person name="Copeland A."/>
            <person name="Barry K.W."/>
            <person name="Cichocki N."/>
            <person name="Veneault-Fourrey C."/>
            <person name="LaButti K."/>
            <person name="Lindquist E.A."/>
            <person name="Lipzen A."/>
            <person name="Lundell T."/>
            <person name="Morin E."/>
            <person name="Murat C."/>
            <person name="Riley R."/>
            <person name="Ohm R."/>
            <person name="Sun H."/>
            <person name="Tunlid A."/>
            <person name="Henrissat B."/>
            <person name="Grigoriev I.V."/>
            <person name="Hibbett D.S."/>
            <person name="Martin F."/>
        </authorList>
    </citation>
    <scope>NUCLEOTIDE SEQUENCE [LARGE SCALE GENOMIC DNA]</scope>
    <source>
        <strain evidence="2">ATCC 200175</strain>
    </source>
</reference>
<dbReference type="Proteomes" id="UP000053647">
    <property type="component" value="Unassembled WGS sequence"/>
</dbReference>
<gene>
    <name evidence="1" type="ORF">PAXINDRAFT_102790</name>
</gene>
<proteinExistence type="predicted"/>
<name>A0A0C9SNF4_PAXIN</name>
<dbReference type="EMBL" id="KN819775">
    <property type="protein sequence ID" value="KIJ07829.1"/>
    <property type="molecule type" value="Genomic_DNA"/>
</dbReference>
<accession>A0A0C9SNF4</accession>